<evidence type="ECO:0000313" key="3">
    <source>
        <dbReference type="Proteomes" id="UP000218831"/>
    </source>
</evidence>
<sequence>MKSLTILKYQWKDLLRGKWIVGYGLIYLLIADAMIRFGNAGPKAMLSISNIMLLLIPLVGIIYGALYLYQTREFTELLLAQPIDRPSLFWGLFGGLAVPLAVAFAVGTAIPMIYTGMIITASTQSILLILLLGIVLTLLFTGLGFWFALKFFEDRVKGLGFALVSWLFLAVLYDGLVLLAVFAFGDYPIEKPMLALALANPIDLARITVLLEFDISALMGYTGAVFNRFFGSLMGISVAFSCLMLWLGIPLWRSQRQFDKKDF</sequence>
<feature type="transmembrane region" description="Helical" evidence="1">
    <location>
        <begin position="51"/>
        <end position="69"/>
    </location>
</feature>
<organism evidence="2 3">
    <name type="scientific">Fodinibius salipaludis</name>
    <dbReference type="NCBI Taxonomy" id="2032627"/>
    <lineage>
        <taxon>Bacteria</taxon>
        <taxon>Pseudomonadati</taxon>
        <taxon>Balneolota</taxon>
        <taxon>Balneolia</taxon>
        <taxon>Balneolales</taxon>
        <taxon>Balneolaceae</taxon>
        <taxon>Fodinibius</taxon>
    </lineage>
</organism>
<keyword evidence="1" id="KW-0812">Transmembrane</keyword>
<feature type="transmembrane region" description="Helical" evidence="1">
    <location>
        <begin position="20"/>
        <end position="39"/>
    </location>
</feature>
<dbReference type="RefSeq" id="WP_095607204.1">
    <property type="nucleotide sequence ID" value="NZ_NSKE01000009.1"/>
</dbReference>
<evidence type="ECO:0000313" key="2">
    <source>
        <dbReference type="EMBL" id="PAU93277.1"/>
    </source>
</evidence>
<feature type="transmembrane region" description="Helical" evidence="1">
    <location>
        <begin position="161"/>
        <end position="184"/>
    </location>
</feature>
<comment type="caution">
    <text evidence="2">The sequence shown here is derived from an EMBL/GenBank/DDBJ whole genome shotgun (WGS) entry which is preliminary data.</text>
</comment>
<dbReference type="Pfam" id="PF12679">
    <property type="entry name" value="ABC2_membrane_2"/>
    <property type="match status" value="1"/>
</dbReference>
<reference evidence="2 3" key="1">
    <citation type="submission" date="2017-08" db="EMBL/GenBank/DDBJ databases">
        <title>Aliifodinibius alkalisoli sp. nov., isolated from saline alkaline soil.</title>
        <authorList>
            <person name="Liu D."/>
            <person name="Zhang G."/>
        </authorList>
    </citation>
    <scope>NUCLEOTIDE SEQUENCE [LARGE SCALE GENOMIC DNA]</scope>
    <source>
        <strain evidence="2 3">WN023</strain>
    </source>
</reference>
<dbReference type="AlphaFoldDB" id="A0A2A2G8V8"/>
<feature type="transmembrane region" description="Helical" evidence="1">
    <location>
        <begin position="126"/>
        <end position="149"/>
    </location>
</feature>
<evidence type="ECO:0000256" key="1">
    <source>
        <dbReference type="SAM" id="Phobius"/>
    </source>
</evidence>
<proteinExistence type="predicted"/>
<dbReference type="EMBL" id="NSKE01000009">
    <property type="protein sequence ID" value="PAU93277.1"/>
    <property type="molecule type" value="Genomic_DNA"/>
</dbReference>
<keyword evidence="1" id="KW-0472">Membrane</keyword>
<keyword evidence="1" id="KW-1133">Transmembrane helix</keyword>
<name>A0A2A2G8V8_9BACT</name>
<dbReference type="GO" id="GO:0005886">
    <property type="term" value="C:plasma membrane"/>
    <property type="evidence" value="ECO:0007669"/>
    <property type="project" value="UniProtKB-SubCell"/>
</dbReference>
<feature type="transmembrane region" description="Helical" evidence="1">
    <location>
        <begin position="89"/>
        <end position="114"/>
    </location>
</feature>
<keyword evidence="3" id="KW-1185">Reference proteome</keyword>
<protein>
    <submittedName>
        <fullName evidence="2">ABC transporter permease</fullName>
    </submittedName>
</protein>
<dbReference type="GO" id="GO:0140359">
    <property type="term" value="F:ABC-type transporter activity"/>
    <property type="evidence" value="ECO:0007669"/>
    <property type="project" value="InterPro"/>
</dbReference>
<feature type="transmembrane region" description="Helical" evidence="1">
    <location>
        <begin position="229"/>
        <end position="252"/>
    </location>
</feature>
<accession>A0A2A2G8V8</accession>
<dbReference type="OrthoDB" id="1068411at2"/>
<gene>
    <name evidence="2" type="ORF">CK503_12705</name>
</gene>
<dbReference type="Proteomes" id="UP000218831">
    <property type="component" value="Unassembled WGS sequence"/>
</dbReference>